<comment type="caution">
    <text evidence="5">Lacks conserved residue(s) required for the propagation of feature annotation.</text>
</comment>
<keyword evidence="1" id="KW-0732">Signal</keyword>
<feature type="transmembrane region" description="Helical" evidence="6">
    <location>
        <begin position="33"/>
        <end position="53"/>
    </location>
</feature>
<dbReference type="FunFam" id="2.60.120.290:FF:000005">
    <property type="entry name" value="Procollagen C-endopeptidase enhancer 1"/>
    <property type="match status" value="1"/>
</dbReference>
<keyword evidence="3 5" id="KW-1015">Disulfide bond</keyword>
<feature type="domain" description="CUB" evidence="7">
    <location>
        <begin position="56"/>
        <end position="149"/>
    </location>
</feature>
<keyword evidence="9" id="KW-1185">Reference proteome</keyword>
<dbReference type="SMART" id="SM00042">
    <property type="entry name" value="CUB"/>
    <property type="match status" value="1"/>
</dbReference>
<organism evidence="8 9">
    <name type="scientific">Caerostris extrusa</name>
    <name type="common">Bark spider</name>
    <name type="synonym">Caerostris bankana</name>
    <dbReference type="NCBI Taxonomy" id="172846"/>
    <lineage>
        <taxon>Eukaryota</taxon>
        <taxon>Metazoa</taxon>
        <taxon>Ecdysozoa</taxon>
        <taxon>Arthropoda</taxon>
        <taxon>Chelicerata</taxon>
        <taxon>Arachnida</taxon>
        <taxon>Araneae</taxon>
        <taxon>Araneomorphae</taxon>
        <taxon>Entelegynae</taxon>
        <taxon>Araneoidea</taxon>
        <taxon>Araneidae</taxon>
        <taxon>Caerostris</taxon>
    </lineage>
</organism>
<dbReference type="InterPro" id="IPR035914">
    <property type="entry name" value="Sperma_CUB_dom_sf"/>
</dbReference>
<name>A0AAV4Y8U7_CAEEX</name>
<dbReference type="InterPro" id="IPR051659">
    <property type="entry name" value="Serine_Protease_S1-Domain"/>
</dbReference>
<dbReference type="Gene3D" id="2.60.120.290">
    <property type="entry name" value="Spermadhesin, CUB domain"/>
    <property type="match status" value="1"/>
</dbReference>
<evidence type="ECO:0000256" key="5">
    <source>
        <dbReference type="PROSITE-ProRule" id="PRU00059"/>
    </source>
</evidence>
<keyword evidence="6" id="KW-0812">Transmembrane</keyword>
<feature type="disulfide bond" evidence="5">
    <location>
        <begin position="56"/>
        <end position="83"/>
    </location>
</feature>
<evidence type="ECO:0000259" key="7">
    <source>
        <dbReference type="PROSITE" id="PS01180"/>
    </source>
</evidence>
<evidence type="ECO:0000313" key="8">
    <source>
        <dbReference type="EMBL" id="GIZ03901.1"/>
    </source>
</evidence>
<reference evidence="8 9" key="1">
    <citation type="submission" date="2021-06" db="EMBL/GenBank/DDBJ databases">
        <title>Caerostris extrusa draft genome.</title>
        <authorList>
            <person name="Kono N."/>
            <person name="Arakawa K."/>
        </authorList>
    </citation>
    <scope>NUCLEOTIDE SEQUENCE [LARGE SCALE GENOMIC DNA]</scope>
</reference>
<keyword evidence="2" id="KW-0677">Repeat</keyword>
<gene>
    <name evidence="8" type="primary">CUBN_3</name>
    <name evidence="8" type="ORF">CEXT_192881</name>
</gene>
<keyword evidence="4" id="KW-0325">Glycoprotein</keyword>
<accession>A0AAV4Y8U7</accession>
<dbReference type="Proteomes" id="UP001054945">
    <property type="component" value="Unassembled WGS sequence"/>
</dbReference>
<keyword evidence="6" id="KW-0472">Membrane</keyword>
<dbReference type="PROSITE" id="PS01180">
    <property type="entry name" value="CUB"/>
    <property type="match status" value="1"/>
</dbReference>
<evidence type="ECO:0000256" key="4">
    <source>
        <dbReference type="ARBA" id="ARBA00023180"/>
    </source>
</evidence>
<evidence type="ECO:0000256" key="1">
    <source>
        <dbReference type="ARBA" id="ARBA00022729"/>
    </source>
</evidence>
<keyword evidence="6" id="KW-1133">Transmembrane helix</keyword>
<evidence type="ECO:0000256" key="2">
    <source>
        <dbReference type="ARBA" id="ARBA00022737"/>
    </source>
</evidence>
<dbReference type="PANTHER" id="PTHR24254">
    <property type="entry name" value="PROTHROMBIN"/>
    <property type="match status" value="1"/>
</dbReference>
<comment type="caution">
    <text evidence="8">The sequence shown here is derived from an EMBL/GenBank/DDBJ whole genome shotgun (WGS) entry which is preliminary data.</text>
</comment>
<dbReference type="PANTHER" id="PTHR24254:SF6">
    <property type="entry name" value="CUBILIN"/>
    <property type="match status" value="1"/>
</dbReference>
<dbReference type="EMBL" id="BPLR01001667">
    <property type="protein sequence ID" value="GIZ03901.1"/>
    <property type="molecule type" value="Genomic_DNA"/>
</dbReference>
<dbReference type="Pfam" id="PF00431">
    <property type="entry name" value="CUB"/>
    <property type="match status" value="1"/>
</dbReference>
<dbReference type="CDD" id="cd00041">
    <property type="entry name" value="CUB"/>
    <property type="match status" value="1"/>
</dbReference>
<evidence type="ECO:0000313" key="9">
    <source>
        <dbReference type="Proteomes" id="UP001054945"/>
    </source>
</evidence>
<proteinExistence type="predicted"/>
<evidence type="ECO:0000256" key="3">
    <source>
        <dbReference type="ARBA" id="ARBA00023157"/>
    </source>
</evidence>
<protein>
    <submittedName>
        <fullName evidence="8">Cubilin</fullName>
    </submittedName>
</protein>
<evidence type="ECO:0000256" key="6">
    <source>
        <dbReference type="SAM" id="Phobius"/>
    </source>
</evidence>
<dbReference type="InterPro" id="IPR000859">
    <property type="entry name" value="CUB_dom"/>
</dbReference>
<sequence length="192" mass="21915">MSLCNLSYLRDLLIKLLKLQTTGLNLKTFFQNLFSYICIPLVTLFILSGFLNIPVCGGVLDVSDYGSFNSPGYPGLYPNDRDCSWLVRVPIGKRIQFHFATLQLEPHDNCSYDYVKVHDGASDTDPAIGMYCTLVTPPPPDHFRSFSSRHLSHGLQRTAHRISYHICIPIQCPRMRRTSNRTFWQDQLSQLS</sequence>
<dbReference type="SUPFAM" id="SSF49854">
    <property type="entry name" value="Spermadhesin, CUB domain"/>
    <property type="match status" value="1"/>
</dbReference>
<dbReference type="AlphaFoldDB" id="A0AAV4Y8U7"/>